<proteinExistence type="predicted"/>
<sequence length="304" mass="35168">MKNQPIYVEIPIDTNIDTLWEASQDPVLHAQWDLRFSSITYVPKKESEPQLFSYKTKMGFTAVEGWGKSVGSFHAEDGSRTSSLHFGTDQSLSPIREGKGYWKYQPKHDDTITFLTQYDYTPGFGRIGDFVDHFIFRPLMGWGTALSFDVLKKWLEQGETPTSQYIRFFSHWILTFFFFFIWMYHGLIPKLIYRHPDEMEMVQASLPLSNTQSLWAVLIIGMGEVIFGWIWLLYRKKRHLFFLQMILLPLLTLSAVLADPRSLVDPFNPFTFNLALFVLSIVGYFISAGELPTAANCKRKKEGA</sequence>
<dbReference type="Pfam" id="PF13781">
    <property type="entry name" value="DoxX_3"/>
    <property type="match status" value="1"/>
</dbReference>
<organism evidence="2 3">
    <name type="scientific">Salibacterium qingdaonense</name>
    <dbReference type="NCBI Taxonomy" id="266892"/>
    <lineage>
        <taxon>Bacteria</taxon>
        <taxon>Bacillati</taxon>
        <taxon>Bacillota</taxon>
        <taxon>Bacilli</taxon>
        <taxon>Bacillales</taxon>
        <taxon>Bacillaceae</taxon>
    </lineage>
</organism>
<dbReference type="Proteomes" id="UP000199668">
    <property type="component" value="Unassembled WGS sequence"/>
</dbReference>
<accession>A0A1I4NRT7</accession>
<keyword evidence="1" id="KW-0472">Membrane</keyword>
<feature type="transmembrane region" description="Helical" evidence="1">
    <location>
        <begin position="213"/>
        <end position="233"/>
    </location>
</feature>
<gene>
    <name evidence="2" type="ORF">SAMN04488054_1204</name>
</gene>
<dbReference type="STRING" id="266892.SAMN04488054_1204"/>
<name>A0A1I4NRT7_9BACI</name>
<evidence type="ECO:0000313" key="2">
    <source>
        <dbReference type="EMBL" id="SFM18080.1"/>
    </source>
</evidence>
<keyword evidence="1" id="KW-0812">Transmembrane</keyword>
<dbReference type="OrthoDB" id="6199084at2"/>
<keyword evidence="1" id="KW-1133">Transmembrane helix</keyword>
<protein>
    <submittedName>
        <fullName evidence="2">DoxX-like family protein</fullName>
    </submittedName>
</protein>
<reference evidence="2 3" key="1">
    <citation type="submission" date="2016-10" db="EMBL/GenBank/DDBJ databases">
        <authorList>
            <person name="de Groot N.N."/>
        </authorList>
    </citation>
    <scope>NUCLEOTIDE SEQUENCE [LARGE SCALE GENOMIC DNA]</scope>
    <source>
        <strain evidence="2 3">CGMCC 1.6134</strain>
    </source>
</reference>
<feature type="transmembrane region" description="Helical" evidence="1">
    <location>
        <begin position="240"/>
        <end position="258"/>
    </location>
</feature>
<dbReference type="SUPFAM" id="SSF55961">
    <property type="entry name" value="Bet v1-like"/>
    <property type="match status" value="1"/>
</dbReference>
<keyword evidence="3" id="KW-1185">Reference proteome</keyword>
<dbReference type="InterPro" id="IPR025695">
    <property type="entry name" value="DoxX-like"/>
</dbReference>
<feature type="transmembrane region" description="Helical" evidence="1">
    <location>
        <begin position="270"/>
        <end position="291"/>
    </location>
</feature>
<feature type="transmembrane region" description="Helical" evidence="1">
    <location>
        <begin position="172"/>
        <end position="193"/>
    </location>
</feature>
<evidence type="ECO:0000313" key="3">
    <source>
        <dbReference type="Proteomes" id="UP000199668"/>
    </source>
</evidence>
<dbReference type="AlphaFoldDB" id="A0A1I4NRT7"/>
<dbReference type="EMBL" id="FOTY01000020">
    <property type="protein sequence ID" value="SFM18080.1"/>
    <property type="molecule type" value="Genomic_DNA"/>
</dbReference>
<evidence type="ECO:0000256" key="1">
    <source>
        <dbReference type="SAM" id="Phobius"/>
    </source>
</evidence>